<feature type="domain" description="RDD" evidence="7">
    <location>
        <begin position="8"/>
        <end position="82"/>
    </location>
</feature>
<dbReference type="Pfam" id="PF06271">
    <property type="entry name" value="RDD"/>
    <property type="match status" value="1"/>
</dbReference>
<dbReference type="PANTHER" id="PTHR36115:SF4">
    <property type="entry name" value="MEMBRANE PROTEIN"/>
    <property type="match status" value="1"/>
</dbReference>
<sequence>MPPNSPPVAEPGQRLAARVVDTLVVGLPVALIVRSDLVGLPRPTADVVTVPILASLLLVYEWLQLALWGRTLGKRFAGIEVVLAPPLTPTALPEPGNALEAPEDAPLGDDHPMDENGSDSGTPQPEEPGSGDAPGTTRPEGRPEGGSGPGMVENGSDQGMTRPEGRPEGGSGLEMVRSEEGENGSDRGTTRPEGLGGDFALETAQAGGGGGGSDVGMEPPSGGGRSDAGEMASGGGEGGSGGRGRALGPFRGGGDGLGPWRALLRVGVYAAPVAVRPVPVLGVVAGLFWVANAAFLFEGAQRQALHDRLAGTMVVRRSRPERPPVTGG</sequence>
<evidence type="ECO:0000313" key="8">
    <source>
        <dbReference type="EMBL" id="REE97962.1"/>
    </source>
</evidence>
<feature type="region of interest" description="Disordered" evidence="6">
    <location>
        <begin position="87"/>
        <end position="250"/>
    </location>
</feature>
<keyword evidence="3" id="KW-0812">Transmembrane</keyword>
<comment type="caution">
    <text evidence="8">The sequence shown here is derived from an EMBL/GenBank/DDBJ whole genome shotgun (WGS) entry which is preliminary data.</text>
</comment>
<evidence type="ECO:0000256" key="5">
    <source>
        <dbReference type="ARBA" id="ARBA00023136"/>
    </source>
</evidence>
<protein>
    <submittedName>
        <fullName evidence="8">RDD family protein</fullName>
    </submittedName>
</protein>
<dbReference type="InterPro" id="IPR051791">
    <property type="entry name" value="Pra-immunoreactive"/>
</dbReference>
<evidence type="ECO:0000256" key="1">
    <source>
        <dbReference type="ARBA" id="ARBA00004651"/>
    </source>
</evidence>
<evidence type="ECO:0000256" key="3">
    <source>
        <dbReference type="ARBA" id="ARBA00022692"/>
    </source>
</evidence>
<dbReference type="PANTHER" id="PTHR36115">
    <property type="entry name" value="PROLINE-RICH ANTIGEN HOMOLOG-RELATED"/>
    <property type="match status" value="1"/>
</dbReference>
<dbReference type="AlphaFoldDB" id="A0A3D9SPS5"/>
<evidence type="ECO:0000256" key="6">
    <source>
        <dbReference type="SAM" id="MobiDB-lite"/>
    </source>
</evidence>
<comment type="subcellular location">
    <subcellularLocation>
        <location evidence="1">Cell membrane</location>
        <topology evidence="1">Multi-pass membrane protein</topology>
    </subcellularLocation>
</comment>
<gene>
    <name evidence="8" type="ORF">DFJ69_3442</name>
</gene>
<accession>A0A3D9SPS5</accession>
<reference evidence="8 9" key="1">
    <citation type="submission" date="2018-08" db="EMBL/GenBank/DDBJ databases">
        <title>Sequencing the genomes of 1000 actinobacteria strains.</title>
        <authorList>
            <person name="Klenk H.-P."/>
        </authorList>
    </citation>
    <scope>NUCLEOTIDE SEQUENCE [LARGE SCALE GENOMIC DNA]</scope>
    <source>
        <strain evidence="8 9">DSM 43927</strain>
    </source>
</reference>
<evidence type="ECO:0000259" key="7">
    <source>
        <dbReference type="Pfam" id="PF06271"/>
    </source>
</evidence>
<dbReference type="EMBL" id="QTTT01000001">
    <property type="protein sequence ID" value="REE97962.1"/>
    <property type="molecule type" value="Genomic_DNA"/>
</dbReference>
<dbReference type="Proteomes" id="UP000256661">
    <property type="component" value="Unassembled WGS sequence"/>
</dbReference>
<dbReference type="InterPro" id="IPR010432">
    <property type="entry name" value="RDD"/>
</dbReference>
<keyword evidence="4" id="KW-1133">Transmembrane helix</keyword>
<keyword evidence="5" id="KW-0472">Membrane</keyword>
<keyword evidence="9" id="KW-1185">Reference proteome</keyword>
<dbReference type="GO" id="GO:0005886">
    <property type="term" value="C:plasma membrane"/>
    <property type="evidence" value="ECO:0007669"/>
    <property type="project" value="UniProtKB-SubCell"/>
</dbReference>
<organism evidence="8 9">
    <name type="scientific">Thermomonospora umbrina</name>
    <dbReference type="NCBI Taxonomy" id="111806"/>
    <lineage>
        <taxon>Bacteria</taxon>
        <taxon>Bacillati</taxon>
        <taxon>Actinomycetota</taxon>
        <taxon>Actinomycetes</taxon>
        <taxon>Streptosporangiales</taxon>
        <taxon>Thermomonosporaceae</taxon>
        <taxon>Thermomonospora</taxon>
    </lineage>
</organism>
<name>A0A3D9SPS5_9ACTN</name>
<evidence type="ECO:0000313" key="9">
    <source>
        <dbReference type="Proteomes" id="UP000256661"/>
    </source>
</evidence>
<evidence type="ECO:0000256" key="4">
    <source>
        <dbReference type="ARBA" id="ARBA00022989"/>
    </source>
</evidence>
<evidence type="ECO:0000256" key="2">
    <source>
        <dbReference type="ARBA" id="ARBA00022475"/>
    </source>
</evidence>
<keyword evidence="2" id="KW-1003">Cell membrane</keyword>
<feature type="compositionally biased region" description="Basic and acidic residues" evidence="6">
    <location>
        <begin position="176"/>
        <end position="190"/>
    </location>
</feature>
<proteinExistence type="predicted"/>
<dbReference type="RefSeq" id="WP_281275862.1">
    <property type="nucleotide sequence ID" value="NZ_QTTT01000001.1"/>
</dbReference>
<feature type="compositionally biased region" description="Gly residues" evidence="6">
    <location>
        <begin position="221"/>
        <end position="250"/>
    </location>
</feature>